<organism evidence="1 2">
    <name type="scientific">Pyrococcus horikoshii (strain ATCC 700860 / DSM 12428 / JCM 9974 / NBRC 100139 / OT-3)</name>
    <dbReference type="NCBI Taxonomy" id="70601"/>
    <lineage>
        <taxon>Archaea</taxon>
        <taxon>Methanobacteriati</taxon>
        <taxon>Methanobacteriota</taxon>
        <taxon>Thermococci</taxon>
        <taxon>Thermococcales</taxon>
        <taxon>Thermococcaceae</taxon>
        <taxon>Pyrococcus</taxon>
    </lineage>
</organism>
<dbReference type="PIR" id="C71196">
    <property type="entry name" value="C71196"/>
</dbReference>
<protein>
    <submittedName>
        <fullName evidence="1">Uncharacterized protein</fullName>
    </submittedName>
</protein>
<dbReference type="EMBL" id="BA000001">
    <property type="protein sequence ID" value="BAA30962.1"/>
    <property type="molecule type" value="Genomic_DNA"/>
</dbReference>
<gene>
    <name evidence="1" type="ordered locus">PH1841</name>
</gene>
<dbReference type="PANTHER" id="PTHR37449:SF1">
    <property type="entry name" value="OS02G0159950 PROTEIN"/>
    <property type="match status" value="1"/>
</dbReference>
<dbReference type="PANTHER" id="PTHR37449">
    <property type="match status" value="1"/>
</dbReference>
<sequence>MALSMTSLNFPSFLSPSRILSTSSFLKSGSIGIPLVWICSISFLPCLSGTPTSISLSKRPGLLKAGSKASGLLVAPITITLPLPFKPSIKASSWATTLFSTSPVTSLLFGAIASISSIKIIDGAFSSASLNTSLNLSSLSP</sequence>
<name>O59516_PYRHO</name>
<dbReference type="AlphaFoldDB" id="O59516"/>
<reference evidence="1 2" key="1">
    <citation type="journal article" date="1998" name="DNA Res.">
        <title>Complete sequence and gene organization of the genome of a hyper-thermophilic archaebacterium, Pyrococcus horikoshii OT3.</title>
        <authorList>
            <person name="Kawarabayasi Y."/>
            <person name="Sawada M."/>
            <person name="Horikawa H."/>
            <person name="Haikawa Y."/>
            <person name="Hino Y."/>
            <person name="Yamamoto S."/>
            <person name="Sekine M."/>
            <person name="Baba S."/>
            <person name="Kosugi H."/>
            <person name="Hosoyama A."/>
            <person name="Nagai Y."/>
            <person name="Sakai M."/>
            <person name="Ogura K."/>
            <person name="Otuka R."/>
            <person name="Nakazawa H."/>
            <person name="Takamiya M."/>
            <person name="Ohfuku Y."/>
            <person name="Funahashi T."/>
            <person name="Tanaka T."/>
            <person name="Kudoh Y."/>
            <person name="Yamazaki J."/>
            <person name="Kushida N."/>
            <person name="Oguchi A."/>
            <person name="Aoki K."/>
            <person name="Nakamura Y."/>
            <person name="Robb T.F."/>
            <person name="Horikoshi K."/>
            <person name="Masuchi Y."/>
            <person name="Shizuya H."/>
            <person name="Kikuchi H."/>
        </authorList>
    </citation>
    <scope>NUCLEOTIDE SEQUENCE [LARGE SCALE GENOMIC DNA]</scope>
    <source>
        <strain evidence="2">ATCC 700860 / DSM 12428 / JCM 9974 / NBRC 100139 / OT-3</strain>
    </source>
</reference>
<accession>O59516</accession>
<proteinExistence type="predicted"/>
<dbReference type="EnsemblBacteria" id="BAA30962">
    <property type="protein sequence ID" value="BAA30962"/>
    <property type="gene ID" value="BAA30962"/>
</dbReference>
<dbReference type="KEGG" id="pho:PH1841"/>
<evidence type="ECO:0000313" key="1">
    <source>
        <dbReference type="EMBL" id="BAA30962.1"/>
    </source>
</evidence>
<dbReference type="Proteomes" id="UP000000752">
    <property type="component" value="Chromosome"/>
</dbReference>
<keyword evidence="2" id="KW-1185">Reference proteome</keyword>
<evidence type="ECO:0000313" key="2">
    <source>
        <dbReference type="Proteomes" id="UP000000752"/>
    </source>
</evidence>